<protein>
    <submittedName>
        <fullName evidence="3">Tripartite tricarboxylate transporter TctB family protein</fullName>
    </submittedName>
</protein>
<name>A0A7T7CFN6_9BACI</name>
<organism evidence="3 4">
    <name type="scientific">Salicibibacter cibi</name>
    <dbReference type="NCBI Taxonomy" id="2743001"/>
    <lineage>
        <taxon>Bacteria</taxon>
        <taxon>Bacillati</taxon>
        <taxon>Bacillota</taxon>
        <taxon>Bacilli</taxon>
        <taxon>Bacillales</taxon>
        <taxon>Bacillaceae</taxon>
        <taxon>Salicibibacter</taxon>
    </lineage>
</organism>
<dbReference type="AlphaFoldDB" id="A0A7T7CFN6"/>
<keyword evidence="1" id="KW-1133">Transmembrane helix</keyword>
<feature type="transmembrane region" description="Helical" evidence="1">
    <location>
        <begin position="12"/>
        <end position="30"/>
    </location>
</feature>
<keyword evidence="1" id="KW-0812">Transmembrane</keyword>
<evidence type="ECO:0000259" key="2">
    <source>
        <dbReference type="Pfam" id="PF07331"/>
    </source>
</evidence>
<dbReference type="Proteomes" id="UP000595349">
    <property type="component" value="Chromosome"/>
</dbReference>
<reference evidence="3 4" key="1">
    <citation type="submission" date="2020-06" db="EMBL/GenBank/DDBJ databases">
        <title>Genomic analysis of Salicibibacter sp. NKC21-4.</title>
        <authorList>
            <person name="Oh Y.J."/>
        </authorList>
    </citation>
    <scope>NUCLEOTIDE SEQUENCE [LARGE SCALE GENOMIC DNA]</scope>
    <source>
        <strain evidence="3 4">NKC21-4</strain>
    </source>
</reference>
<keyword evidence="4" id="KW-1185">Reference proteome</keyword>
<dbReference type="InterPro" id="IPR009936">
    <property type="entry name" value="DUF1468"/>
</dbReference>
<accession>A0A7T7CFN6</accession>
<dbReference type="KEGG" id="scib:HUG20_10530"/>
<feature type="transmembrane region" description="Helical" evidence="1">
    <location>
        <begin position="125"/>
        <end position="144"/>
    </location>
</feature>
<evidence type="ECO:0000313" key="3">
    <source>
        <dbReference type="EMBL" id="QQK80284.1"/>
    </source>
</evidence>
<feature type="domain" description="DUF1468" evidence="2">
    <location>
        <begin position="13"/>
        <end position="153"/>
    </location>
</feature>
<evidence type="ECO:0000256" key="1">
    <source>
        <dbReference type="SAM" id="Phobius"/>
    </source>
</evidence>
<sequence>MSRKVENSLPPMIFLILGILLLTTWIPQQIPITGNEAINARFFPYILSLALIICSAFTLIISLKEKKSKSYDVEKESKQQSNKYYRIILVIFISVFWLITIQFLGFISTTIILVASTMLVFGNRVWYQIIPVSIIFPILSYLLFSEFLNVRFPDGMLF</sequence>
<dbReference type="RefSeq" id="WP_200084553.1">
    <property type="nucleotide sequence ID" value="NZ_CP054706.1"/>
</dbReference>
<feature type="transmembrane region" description="Helical" evidence="1">
    <location>
        <begin position="84"/>
        <end position="113"/>
    </location>
</feature>
<gene>
    <name evidence="3" type="ORF">HUG20_10530</name>
</gene>
<proteinExistence type="predicted"/>
<dbReference type="EMBL" id="CP054706">
    <property type="protein sequence ID" value="QQK80284.1"/>
    <property type="molecule type" value="Genomic_DNA"/>
</dbReference>
<keyword evidence="1" id="KW-0472">Membrane</keyword>
<dbReference type="Pfam" id="PF07331">
    <property type="entry name" value="TctB"/>
    <property type="match status" value="1"/>
</dbReference>
<evidence type="ECO:0000313" key="4">
    <source>
        <dbReference type="Proteomes" id="UP000595349"/>
    </source>
</evidence>
<feature type="transmembrane region" description="Helical" evidence="1">
    <location>
        <begin position="42"/>
        <end position="63"/>
    </location>
</feature>